<organism evidence="1 2">
    <name type="scientific">Daucus carota subsp. sativus</name>
    <name type="common">Carrot</name>
    <dbReference type="NCBI Taxonomy" id="79200"/>
    <lineage>
        <taxon>Eukaryota</taxon>
        <taxon>Viridiplantae</taxon>
        <taxon>Streptophyta</taxon>
        <taxon>Embryophyta</taxon>
        <taxon>Tracheophyta</taxon>
        <taxon>Spermatophyta</taxon>
        <taxon>Magnoliopsida</taxon>
        <taxon>eudicotyledons</taxon>
        <taxon>Gunneridae</taxon>
        <taxon>Pentapetalae</taxon>
        <taxon>asterids</taxon>
        <taxon>campanulids</taxon>
        <taxon>Apiales</taxon>
        <taxon>Apiaceae</taxon>
        <taxon>Apioideae</taxon>
        <taxon>Scandiceae</taxon>
        <taxon>Daucinae</taxon>
        <taxon>Daucus</taxon>
        <taxon>Daucus sect. Daucus</taxon>
    </lineage>
</organism>
<reference evidence="1" key="1">
    <citation type="journal article" date="2016" name="Nat. Genet.">
        <title>A high-quality carrot genome assembly provides new insights into carotenoid accumulation and asterid genome evolution.</title>
        <authorList>
            <person name="Iorizzo M."/>
            <person name="Ellison S."/>
            <person name="Senalik D."/>
            <person name="Zeng P."/>
            <person name="Satapoomin P."/>
            <person name="Huang J."/>
            <person name="Bowman M."/>
            <person name="Iovene M."/>
            <person name="Sanseverino W."/>
            <person name="Cavagnaro P."/>
            <person name="Yildiz M."/>
            <person name="Macko-Podgorni A."/>
            <person name="Moranska E."/>
            <person name="Grzebelus E."/>
            <person name="Grzebelus D."/>
            <person name="Ashrafi H."/>
            <person name="Zheng Z."/>
            <person name="Cheng S."/>
            <person name="Spooner D."/>
            <person name="Van Deynze A."/>
            <person name="Simon P."/>
        </authorList>
    </citation>
    <scope>NUCLEOTIDE SEQUENCE</scope>
    <source>
        <tissue evidence="1">Leaf</tissue>
    </source>
</reference>
<sequence length="487" mass="56534">MENVNVEPSNNDTRIDIVEDTIQEKPSEDDSINPTELVIQNIESSLNEELAAVPDAYGGFIYKISEKYRKLREESYTPRVVSVGPIHHGKSHLQPMEGYKLRCLKYFLEYFEITMRDLSKYATSMESSVRACYEHFSFKAEEFSKMILLDGIFLIQLFVYKAGESESPWKERDIMHDMLLLENQLPLFFVAGLLRISDPDHHKKESYEDPSAHVQDTFEDSSDQFQETSTDNYKETFEQLDGYFQETFLICAFEYFKDVGITRRLTFSPDCKGAWHLVHFLAIIHVPSSGIPRESSSKGRLEYNRSASELRKAGVRFKYEMGGFFEVSFDKKAGLLKMPQLTVNDTTEAFFRNLIAFEQCENDVKFITSYIIFMDSLINTVEDVELLVKHEIINNLLGEDQLVADLFNNLHKEVIEDQRKFCFADICENLDEYSKDCFHQWKSSWFKWKLILKNDYFSNPWSVVSFIAALIVIILTIVQTVCSILGL</sequence>
<keyword evidence="2" id="KW-1185">Reference proteome</keyword>
<dbReference type="Proteomes" id="UP000077755">
    <property type="component" value="Chromosome 7"/>
</dbReference>
<dbReference type="AlphaFoldDB" id="A0A164T6L2"/>
<dbReference type="OMA" id="CFADICE"/>
<gene>
    <name evidence="1" type="ORF">DCAR_0728039</name>
</gene>
<proteinExistence type="predicted"/>
<dbReference type="OrthoDB" id="1896044at2759"/>
<dbReference type="Pfam" id="PF03140">
    <property type="entry name" value="DUF247"/>
    <property type="match status" value="1"/>
</dbReference>
<dbReference type="Gramene" id="KZM87131">
    <property type="protein sequence ID" value="KZM87131"/>
    <property type="gene ID" value="DCAR_024265"/>
</dbReference>
<dbReference type="InterPro" id="IPR004158">
    <property type="entry name" value="DUF247_pln"/>
</dbReference>
<evidence type="ECO:0000313" key="1">
    <source>
        <dbReference type="EMBL" id="WOH08595.1"/>
    </source>
</evidence>
<dbReference type="PANTHER" id="PTHR31170:SF25">
    <property type="entry name" value="BNAA09G04570D PROTEIN"/>
    <property type="match status" value="1"/>
</dbReference>
<reference evidence="1" key="2">
    <citation type="submission" date="2022-03" db="EMBL/GenBank/DDBJ databases">
        <title>Draft title - Genomic analysis of global carrot germplasm unveils the trajectory of domestication and the origin of high carotenoid orange carrot.</title>
        <authorList>
            <person name="Iorizzo M."/>
            <person name="Ellison S."/>
            <person name="Senalik D."/>
            <person name="Macko-Podgorni A."/>
            <person name="Grzebelus D."/>
            <person name="Bostan H."/>
            <person name="Rolling W."/>
            <person name="Curaba J."/>
            <person name="Simon P."/>
        </authorList>
    </citation>
    <scope>NUCLEOTIDE SEQUENCE</scope>
    <source>
        <tissue evidence="1">Leaf</tissue>
    </source>
</reference>
<dbReference type="KEGG" id="dcr:108194633"/>
<dbReference type="EMBL" id="CP093349">
    <property type="protein sequence ID" value="WOH08595.1"/>
    <property type="molecule type" value="Genomic_DNA"/>
</dbReference>
<accession>A0A164T6L2</accession>
<dbReference type="PANTHER" id="PTHR31170">
    <property type="entry name" value="BNAC04G53230D PROTEIN"/>
    <property type="match status" value="1"/>
</dbReference>
<name>A0A164T6L2_DAUCS</name>
<evidence type="ECO:0000313" key="2">
    <source>
        <dbReference type="Proteomes" id="UP000077755"/>
    </source>
</evidence>
<protein>
    <submittedName>
        <fullName evidence="1">Uncharacterized protein</fullName>
    </submittedName>
</protein>